<dbReference type="EMBL" id="JAIQCV010000006">
    <property type="protein sequence ID" value="KAH1092416.1"/>
    <property type="molecule type" value="Genomic_DNA"/>
</dbReference>
<evidence type="ECO:0000313" key="2">
    <source>
        <dbReference type="Proteomes" id="UP000828251"/>
    </source>
</evidence>
<protein>
    <submittedName>
        <fullName evidence="1">Uncharacterized protein</fullName>
    </submittedName>
</protein>
<reference evidence="1 2" key="1">
    <citation type="journal article" date="2021" name="Plant Biotechnol. J.">
        <title>Multi-omics assisted identification of the key and species-specific regulatory components of drought-tolerant mechanisms in Gossypium stocksii.</title>
        <authorList>
            <person name="Yu D."/>
            <person name="Ke L."/>
            <person name="Zhang D."/>
            <person name="Wu Y."/>
            <person name="Sun Y."/>
            <person name="Mei J."/>
            <person name="Sun J."/>
            <person name="Sun Y."/>
        </authorList>
    </citation>
    <scope>NUCLEOTIDE SEQUENCE [LARGE SCALE GENOMIC DNA]</scope>
    <source>
        <strain evidence="2">cv. E1</strain>
        <tissue evidence="1">Leaf</tissue>
    </source>
</reference>
<sequence length="73" mass="8409">MGTVSLSIFTSLSGPPIYIPTHNETPYEDPAIRTVIPDEYLQNLNAWHVKVPLVNFAIVEMYQLDKVLRQFEF</sequence>
<dbReference type="Proteomes" id="UP000828251">
    <property type="component" value="Unassembled WGS sequence"/>
</dbReference>
<keyword evidence="2" id="KW-1185">Reference proteome</keyword>
<comment type="caution">
    <text evidence="1">The sequence shown here is derived from an EMBL/GenBank/DDBJ whole genome shotgun (WGS) entry which is preliminary data.</text>
</comment>
<name>A0A9D3VRF3_9ROSI</name>
<dbReference type="AlphaFoldDB" id="A0A9D3VRF3"/>
<evidence type="ECO:0000313" key="1">
    <source>
        <dbReference type="EMBL" id="KAH1092416.1"/>
    </source>
</evidence>
<gene>
    <name evidence="1" type="ORF">J1N35_019673</name>
</gene>
<proteinExistence type="predicted"/>
<dbReference type="OrthoDB" id="1001962at2759"/>
<organism evidence="1 2">
    <name type="scientific">Gossypium stocksii</name>
    <dbReference type="NCBI Taxonomy" id="47602"/>
    <lineage>
        <taxon>Eukaryota</taxon>
        <taxon>Viridiplantae</taxon>
        <taxon>Streptophyta</taxon>
        <taxon>Embryophyta</taxon>
        <taxon>Tracheophyta</taxon>
        <taxon>Spermatophyta</taxon>
        <taxon>Magnoliopsida</taxon>
        <taxon>eudicotyledons</taxon>
        <taxon>Gunneridae</taxon>
        <taxon>Pentapetalae</taxon>
        <taxon>rosids</taxon>
        <taxon>malvids</taxon>
        <taxon>Malvales</taxon>
        <taxon>Malvaceae</taxon>
        <taxon>Malvoideae</taxon>
        <taxon>Gossypium</taxon>
    </lineage>
</organism>
<accession>A0A9D3VRF3</accession>